<comment type="caution">
    <text evidence="9">The sequence shown here is derived from an EMBL/GenBank/DDBJ whole genome shotgun (WGS) entry which is preliminary data.</text>
</comment>
<evidence type="ECO:0000256" key="6">
    <source>
        <dbReference type="ARBA" id="ARBA00023136"/>
    </source>
</evidence>
<dbReference type="PANTHER" id="PTHR14969">
    <property type="entry name" value="SPHINGOSINE-1-PHOSPHATE PHOSPHOHYDROLASE"/>
    <property type="match status" value="1"/>
</dbReference>
<feature type="transmembrane region" description="Helical" evidence="7">
    <location>
        <begin position="129"/>
        <end position="147"/>
    </location>
</feature>
<protein>
    <submittedName>
        <fullName evidence="9">Phosphatase PAP2 family protein</fullName>
    </submittedName>
</protein>
<dbReference type="InterPro" id="IPR036938">
    <property type="entry name" value="PAP2/HPO_sf"/>
</dbReference>
<accession>A0A5B2WXR4</accession>
<keyword evidence="10" id="KW-1185">Reference proteome</keyword>
<sequence>MTFFDDSWYTAITRFASDTPWLQGPMTAFTNYGVVLFAALMLAAAWTARRGSTATMTMALAAPVGFVLAYGVSNVVKLVITEPRPCQAMHVTTVLPCDPPADYSFPSNHAALAGAAAIGVLLVHRWLGAVAVVAAVVMAYSRVFVGAHYPHDALAGLVIGAVVGWLTCVTARRMLTSQVDRLRSGPLRSLLVASDVEGRTPRRSPR</sequence>
<comment type="subcellular location">
    <subcellularLocation>
        <location evidence="1">Cell membrane</location>
        <topology evidence="1">Multi-pass membrane protein</topology>
    </subcellularLocation>
</comment>
<dbReference type="PANTHER" id="PTHR14969:SF62">
    <property type="entry name" value="DECAPRENYLPHOSPHORYL-5-PHOSPHORIBOSE PHOSPHATASE RV3807C-RELATED"/>
    <property type="match status" value="1"/>
</dbReference>
<evidence type="ECO:0000256" key="7">
    <source>
        <dbReference type="SAM" id="Phobius"/>
    </source>
</evidence>
<keyword evidence="2" id="KW-1003">Cell membrane</keyword>
<gene>
    <name evidence="9" type="ORF">F0L68_28395</name>
</gene>
<dbReference type="SMART" id="SM00014">
    <property type="entry name" value="acidPPc"/>
    <property type="match status" value="1"/>
</dbReference>
<evidence type="ECO:0000313" key="9">
    <source>
        <dbReference type="EMBL" id="KAA2255482.1"/>
    </source>
</evidence>
<feature type="transmembrane region" description="Helical" evidence="7">
    <location>
        <begin position="153"/>
        <end position="175"/>
    </location>
</feature>
<reference evidence="9 10" key="2">
    <citation type="submission" date="2019-09" db="EMBL/GenBank/DDBJ databases">
        <authorList>
            <person name="Jin C."/>
        </authorList>
    </citation>
    <scope>NUCLEOTIDE SEQUENCE [LARGE SCALE GENOMIC DNA]</scope>
    <source>
        <strain evidence="9 10">AN110305</strain>
    </source>
</reference>
<feature type="transmembrane region" description="Helical" evidence="7">
    <location>
        <begin position="60"/>
        <end position="80"/>
    </location>
</feature>
<keyword evidence="5 7" id="KW-1133">Transmembrane helix</keyword>
<keyword evidence="3 7" id="KW-0812">Transmembrane</keyword>
<dbReference type="GO" id="GO:0016787">
    <property type="term" value="F:hydrolase activity"/>
    <property type="evidence" value="ECO:0007669"/>
    <property type="project" value="UniProtKB-KW"/>
</dbReference>
<dbReference type="InterPro" id="IPR000326">
    <property type="entry name" value="PAP2/HPO"/>
</dbReference>
<name>A0A5B2WXR4_9PSEU</name>
<evidence type="ECO:0000256" key="3">
    <source>
        <dbReference type="ARBA" id="ARBA00022692"/>
    </source>
</evidence>
<organism evidence="9 10">
    <name type="scientific">Solihabitans fulvus</name>
    <dbReference type="NCBI Taxonomy" id="1892852"/>
    <lineage>
        <taxon>Bacteria</taxon>
        <taxon>Bacillati</taxon>
        <taxon>Actinomycetota</taxon>
        <taxon>Actinomycetes</taxon>
        <taxon>Pseudonocardiales</taxon>
        <taxon>Pseudonocardiaceae</taxon>
        <taxon>Solihabitans</taxon>
    </lineage>
</organism>
<keyword evidence="6 7" id="KW-0472">Membrane</keyword>
<keyword evidence="4" id="KW-0378">Hydrolase</keyword>
<evidence type="ECO:0000256" key="1">
    <source>
        <dbReference type="ARBA" id="ARBA00004651"/>
    </source>
</evidence>
<dbReference type="SUPFAM" id="SSF48317">
    <property type="entry name" value="Acid phosphatase/Vanadium-dependent haloperoxidase"/>
    <property type="match status" value="1"/>
</dbReference>
<feature type="transmembrane region" description="Helical" evidence="7">
    <location>
        <begin position="29"/>
        <end position="48"/>
    </location>
</feature>
<dbReference type="Proteomes" id="UP000323454">
    <property type="component" value="Unassembled WGS sequence"/>
</dbReference>
<proteinExistence type="predicted"/>
<dbReference type="Pfam" id="PF01569">
    <property type="entry name" value="PAP2"/>
    <property type="match status" value="1"/>
</dbReference>
<dbReference type="EMBL" id="VUOB01000056">
    <property type="protein sequence ID" value="KAA2255482.1"/>
    <property type="molecule type" value="Genomic_DNA"/>
</dbReference>
<dbReference type="GO" id="GO:0005886">
    <property type="term" value="C:plasma membrane"/>
    <property type="evidence" value="ECO:0007669"/>
    <property type="project" value="UniProtKB-SubCell"/>
</dbReference>
<dbReference type="AlphaFoldDB" id="A0A5B2WXR4"/>
<dbReference type="Gene3D" id="1.20.144.10">
    <property type="entry name" value="Phosphatidic acid phosphatase type 2/haloperoxidase"/>
    <property type="match status" value="2"/>
</dbReference>
<evidence type="ECO:0000256" key="4">
    <source>
        <dbReference type="ARBA" id="ARBA00022801"/>
    </source>
</evidence>
<evidence type="ECO:0000259" key="8">
    <source>
        <dbReference type="SMART" id="SM00014"/>
    </source>
</evidence>
<evidence type="ECO:0000256" key="5">
    <source>
        <dbReference type="ARBA" id="ARBA00022989"/>
    </source>
</evidence>
<evidence type="ECO:0000256" key="2">
    <source>
        <dbReference type="ARBA" id="ARBA00022475"/>
    </source>
</evidence>
<evidence type="ECO:0000313" key="10">
    <source>
        <dbReference type="Proteomes" id="UP000323454"/>
    </source>
</evidence>
<reference evidence="9 10" key="1">
    <citation type="submission" date="2019-09" db="EMBL/GenBank/DDBJ databases">
        <title>Goodfellowia gen. nov., a new genus of the Pseudonocardineae related to Actinoalloteichus, containing Goodfellowia coeruleoviolacea gen. nov., comb. nov. gen. nov., comb. nov.</title>
        <authorList>
            <person name="Labeda D."/>
        </authorList>
    </citation>
    <scope>NUCLEOTIDE SEQUENCE [LARGE SCALE GENOMIC DNA]</scope>
    <source>
        <strain evidence="9 10">AN110305</strain>
    </source>
</reference>
<dbReference type="RefSeq" id="WP_149852890.1">
    <property type="nucleotide sequence ID" value="NZ_VUOB01000056.1"/>
</dbReference>
<dbReference type="OrthoDB" id="5243958at2"/>
<feature type="domain" description="Phosphatidic acid phosphatase type 2/haloperoxidase" evidence="8">
    <location>
        <begin position="55"/>
        <end position="168"/>
    </location>
</feature>